<dbReference type="GO" id="GO:0055085">
    <property type="term" value="P:transmembrane transport"/>
    <property type="evidence" value="ECO:0007669"/>
    <property type="project" value="InterPro"/>
</dbReference>
<dbReference type="InterPro" id="IPR005770">
    <property type="entry name" value="PhnD"/>
</dbReference>
<comment type="caution">
    <text evidence="5">The sequence shown here is derived from an EMBL/GenBank/DDBJ whole genome shotgun (WGS) entry which is preliminary data.</text>
</comment>
<protein>
    <submittedName>
        <fullName evidence="5">Phosphate/phosphite/phosphonate ABC transporter substrate-binding protein</fullName>
    </submittedName>
</protein>
<dbReference type="Proteomes" id="UP000264141">
    <property type="component" value="Unassembled WGS sequence"/>
</dbReference>
<comment type="similarity">
    <text evidence="1">Belongs to the phosphate/phosphite/phosphonate binding protein family.</text>
</comment>
<name>A0A3D1JJ14_9CHLR</name>
<gene>
    <name evidence="5" type="ORF">DEQ80_10180</name>
</gene>
<feature type="compositionally biased region" description="Pro residues" evidence="3">
    <location>
        <begin position="48"/>
        <end position="62"/>
    </location>
</feature>
<dbReference type="AlphaFoldDB" id="A0A3D1JJ14"/>
<dbReference type="PANTHER" id="PTHR35841">
    <property type="entry name" value="PHOSPHONATES-BINDING PERIPLASMIC PROTEIN"/>
    <property type="match status" value="1"/>
</dbReference>
<dbReference type="PANTHER" id="PTHR35841:SF1">
    <property type="entry name" value="PHOSPHONATES-BINDING PERIPLASMIC PROTEIN"/>
    <property type="match status" value="1"/>
</dbReference>
<proteinExistence type="inferred from homology"/>
<dbReference type="GO" id="GO:0043190">
    <property type="term" value="C:ATP-binding cassette (ABC) transporter complex"/>
    <property type="evidence" value="ECO:0007669"/>
    <property type="project" value="InterPro"/>
</dbReference>
<dbReference type="SUPFAM" id="SSF53850">
    <property type="entry name" value="Periplasmic binding protein-like II"/>
    <property type="match status" value="1"/>
</dbReference>
<feature type="chain" id="PRO_5017630449" evidence="4">
    <location>
        <begin position="28"/>
        <end position="381"/>
    </location>
</feature>
<dbReference type="PROSITE" id="PS51257">
    <property type="entry name" value="PROKAR_LIPOPROTEIN"/>
    <property type="match status" value="1"/>
</dbReference>
<feature type="region of interest" description="Disordered" evidence="3">
    <location>
        <begin position="33"/>
        <end position="67"/>
    </location>
</feature>
<dbReference type="Pfam" id="PF12974">
    <property type="entry name" value="Phosphonate-bd"/>
    <property type="match status" value="1"/>
</dbReference>
<feature type="compositionally biased region" description="Low complexity" evidence="3">
    <location>
        <begin position="33"/>
        <end position="47"/>
    </location>
</feature>
<evidence type="ECO:0000256" key="1">
    <source>
        <dbReference type="ARBA" id="ARBA00007162"/>
    </source>
</evidence>
<keyword evidence="2 4" id="KW-0732">Signal</keyword>
<dbReference type="OrthoDB" id="9776786at2"/>
<accession>A0A3D1JJ14</accession>
<dbReference type="NCBIfam" id="TIGR01098">
    <property type="entry name" value="3A0109s03R"/>
    <property type="match status" value="1"/>
</dbReference>
<dbReference type="Gene3D" id="3.40.190.10">
    <property type="entry name" value="Periplasmic binding protein-like II"/>
    <property type="match status" value="2"/>
</dbReference>
<evidence type="ECO:0000256" key="2">
    <source>
        <dbReference type="ARBA" id="ARBA00022729"/>
    </source>
</evidence>
<sequence length="381" mass="40919">MEERKVKVSRLTHILLAVLVTATLLLAACQPAATPEPTATPTQAPTNTPVPPSPTPEPPTATPEPAIGSPEHPIKVLFVPSVDANVIVSGGKIMADALNKATGLTFEVSVPTSYAATIEEMCASPKDTIGFIPGLGYVLANQLCGVDVAFKAVRFGSDVYWAQILVPRDSDIKELKDLDGKKWGYTDPGSTSGYLVPLAMFKDAGIKPGESVETGGHPQAVKAVYNGEVDFATTFYTPPLKPADQPKWKEGDAPDIPDELVPTCKVTEDKKNIDCSGWTVLDARRNIREEAPDVIQKVRVLAISPAIPNDTLSFGPEFPADLRAQIEKALVEFAKTEDWQKSIGSQDFYGWTGLSPAKDADYDFVRKMVEAAGITLESLGK</sequence>
<evidence type="ECO:0000313" key="5">
    <source>
        <dbReference type="EMBL" id="HCE18215.1"/>
    </source>
</evidence>
<evidence type="ECO:0000256" key="3">
    <source>
        <dbReference type="SAM" id="MobiDB-lite"/>
    </source>
</evidence>
<dbReference type="EMBL" id="DPBP01000041">
    <property type="protein sequence ID" value="HCE18215.1"/>
    <property type="molecule type" value="Genomic_DNA"/>
</dbReference>
<dbReference type="STRING" id="229919.GCA_001050195_00254"/>
<feature type="signal peptide" evidence="4">
    <location>
        <begin position="1"/>
        <end position="27"/>
    </location>
</feature>
<evidence type="ECO:0000256" key="4">
    <source>
        <dbReference type="SAM" id="SignalP"/>
    </source>
</evidence>
<evidence type="ECO:0000313" key="6">
    <source>
        <dbReference type="Proteomes" id="UP000264141"/>
    </source>
</evidence>
<reference evidence="5 6" key="1">
    <citation type="journal article" date="2018" name="Nat. Biotechnol.">
        <title>A standardized bacterial taxonomy based on genome phylogeny substantially revises the tree of life.</title>
        <authorList>
            <person name="Parks D.H."/>
            <person name="Chuvochina M."/>
            <person name="Waite D.W."/>
            <person name="Rinke C."/>
            <person name="Skarshewski A."/>
            <person name="Chaumeil P.A."/>
            <person name="Hugenholtz P."/>
        </authorList>
    </citation>
    <scope>NUCLEOTIDE SEQUENCE [LARGE SCALE GENOMIC DNA]</scope>
    <source>
        <strain evidence="5">UBA8781</strain>
    </source>
</reference>
<dbReference type="CDD" id="cd01071">
    <property type="entry name" value="PBP2_PhnD_like"/>
    <property type="match status" value="1"/>
</dbReference>
<organism evidence="5 6">
    <name type="scientific">Anaerolinea thermolimosa</name>
    <dbReference type="NCBI Taxonomy" id="229919"/>
    <lineage>
        <taxon>Bacteria</taxon>
        <taxon>Bacillati</taxon>
        <taxon>Chloroflexota</taxon>
        <taxon>Anaerolineae</taxon>
        <taxon>Anaerolineales</taxon>
        <taxon>Anaerolineaceae</taxon>
        <taxon>Anaerolinea</taxon>
    </lineage>
</organism>